<dbReference type="InterPro" id="IPR001509">
    <property type="entry name" value="Epimerase_deHydtase"/>
</dbReference>
<dbReference type="Proteomes" id="UP000886750">
    <property type="component" value="Unassembled WGS sequence"/>
</dbReference>
<accession>A0A9D1ZUQ3</accession>
<proteinExistence type="predicted"/>
<feature type="domain" description="NAD-dependent epimerase/dehydratase" evidence="1">
    <location>
        <begin position="3"/>
        <end position="221"/>
    </location>
</feature>
<dbReference type="InterPro" id="IPR036291">
    <property type="entry name" value="NAD(P)-bd_dom_sf"/>
</dbReference>
<dbReference type="Pfam" id="PF01370">
    <property type="entry name" value="Epimerase"/>
    <property type="match status" value="1"/>
</dbReference>
<dbReference type="PANTHER" id="PTHR48079:SF6">
    <property type="entry name" value="NAD(P)-BINDING DOMAIN-CONTAINING PROTEIN-RELATED"/>
    <property type="match status" value="1"/>
</dbReference>
<gene>
    <name evidence="2" type="ORF">H9729_00455</name>
</gene>
<reference evidence="2" key="1">
    <citation type="journal article" date="2021" name="PeerJ">
        <title>Extensive microbial diversity within the chicken gut microbiome revealed by metagenomics and culture.</title>
        <authorList>
            <person name="Gilroy R."/>
            <person name="Ravi A."/>
            <person name="Getino M."/>
            <person name="Pursley I."/>
            <person name="Horton D.L."/>
            <person name="Alikhan N.F."/>
            <person name="Baker D."/>
            <person name="Gharbi K."/>
            <person name="Hall N."/>
            <person name="Watson M."/>
            <person name="Adriaenssens E.M."/>
            <person name="Foster-Nyarko E."/>
            <person name="Jarju S."/>
            <person name="Secka A."/>
            <person name="Antonio M."/>
            <person name="Oren A."/>
            <person name="Chaudhuri R.R."/>
            <person name="La Ragione R."/>
            <person name="Hildebrand F."/>
            <person name="Pallen M.J."/>
        </authorList>
    </citation>
    <scope>NUCLEOTIDE SEQUENCE</scope>
    <source>
        <strain evidence="2">1345</strain>
    </source>
</reference>
<name>A0A9D1ZUQ3_9FIRM</name>
<dbReference type="Gene3D" id="3.40.50.720">
    <property type="entry name" value="NAD(P)-binding Rossmann-like Domain"/>
    <property type="match status" value="1"/>
</dbReference>
<evidence type="ECO:0000259" key="1">
    <source>
        <dbReference type="Pfam" id="PF01370"/>
    </source>
</evidence>
<dbReference type="AlphaFoldDB" id="A0A9D1ZUQ3"/>
<evidence type="ECO:0000313" key="3">
    <source>
        <dbReference type="Proteomes" id="UP000886750"/>
    </source>
</evidence>
<dbReference type="SUPFAM" id="SSF51735">
    <property type="entry name" value="NAD(P)-binding Rossmann-fold domains"/>
    <property type="match status" value="1"/>
</dbReference>
<comment type="caution">
    <text evidence="2">The sequence shown here is derived from an EMBL/GenBank/DDBJ whole genome shotgun (WGS) entry which is preliminary data.</text>
</comment>
<dbReference type="GO" id="GO:0004029">
    <property type="term" value="F:aldehyde dehydrogenase (NAD+) activity"/>
    <property type="evidence" value="ECO:0007669"/>
    <property type="project" value="TreeGrafter"/>
</dbReference>
<organism evidence="2 3">
    <name type="scientific">Candidatus Borkfalkia excrementigallinarum</name>
    <dbReference type="NCBI Taxonomy" id="2838506"/>
    <lineage>
        <taxon>Bacteria</taxon>
        <taxon>Bacillati</taxon>
        <taxon>Bacillota</taxon>
        <taxon>Clostridia</taxon>
        <taxon>Christensenellales</taxon>
        <taxon>Christensenellaceae</taxon>
        <taxon>Candidatus Borkfalkia</taxon>
    </lineage>
</organism>
<dbReference type="InterPro" id="IPR051783">
    <property type="entry name" value="NAD(P)-dependent_oxidoreduct"/>
</dbReference>
<dbReference type="GO" id="GO:0005737">
    <property type="term" value="C:cytoplasm"/>
    <property type="evidence" value="ECO:0007669"/>
    <property type="project" value="TreeGrafter"/>
</dbReference>
<sequence length="338" mass="37624">MKVFMIGGTGLLGSEAAKELIARGHEVTSIALPPLPQGAVLPPEMKIEYGNYLEMTDDEIRAHFKGCEGFVFAAGVDERVEGPAPIYNLYKKYNIDPVKRLLKLAKECGVKHSVILGSYFSYFAKTHPEWKLTKYHPYIRSRIDQEEAAMSFAGNGFDVAVLELPYIFGTQPGRKPVWVFLVENIRSMKKTTMWPKGGSTMVTVKQVGQAIAGALERNRGGKCYPIGYYNMEWKQMLKICHKYLGCPNKPIKTIPNCFYAIGGMQLRKKQKKEGIDGGLHMVKFTKLQCSNLFIDKKLGCEPLGVQPDDIESAIGDSVKLCADILDGKSKNIVAMKGE</sequence>
<evidence type="ECO:0000313" key="2">
    <source>
        <dbReference type="EMBL" id="HIY96139.1"/>
    </source>
</evidence>
<dbReference type="EMBL" id="DXCQ01000005">
    <property type="protein sequence ID" value="HIY96139.1"/>
    <property type="molecule type" value="Genomic_DNA"/>
</dbReference>
<reference evidence="2" key="2">
    <citation type="submission" date="2021-04" db="EMBL/GenBank/DDBJ databases">
        <authorList>
            <person name="Gilroy R."/>
        </authorList>
    </citation>
    <scope>NUCLEOTIDE SEQUENCE</scope>
    <source>
        <strain evidence="2">1345</strain>
    </source>
</reference>
<protein>
    <submittedName>
        <fullName evidence="2">NAD(P)-dependent oxidoreductase</fullName>
    </submittedName>
</protein>
<dbReference type="PANTHER" id="PTHR48079">
    <property type="entry name" value="PROTEIN YEEZ"/>
    <property type="match status" value="1"/>
</dbReference>